<feature type="compositionally biased region" description="Acidic residues" evidence="1">
    <location>
        <begin position="390"/>
        <end position="402"/>
    </location>
</feature>
<evidence type="ECO:0000313" key="4">
    <source>
        <dbReference type="EMBL" id="QRF67337.1"/>
    </source>
</evidence>
<dbReference type="RefSeq" id="WP_023851804.1">
    <property type="nucleotide sequence ID" value="NZ_CP047166.1"/>
</dbReference>
<feature type="transmembrane region" description="Helical" evidence="2">
    <location>
        <begin position="21"/>
        <end position="40"/>
    </location>
</feature>
<keyword evidence="2" id="KW-0812">Transmembrane</keyword>
<keyword evidence="2" id="KW-0472">Membrane</keyword>
<keyword evidence="5" id="KW-1185">Reference proteome</keyword>
<feature type="region of interest" description="Disordered" evidence="1">
    <location>
        <begin position="209"/>
        <end position="263"/>
    </location>
</feature>
<feature type="compositionally biased region" description="Polar residues" evidence="1">
    <location>
        <begin position="244"/>
        <end position="253"/>
    </location>
</feature>
<dbReference type="Pfam" id="PF13400">
    <property type="entry name" value="Tad"/>
    <property type="match status" value="1"/>
</dbReference>
<accession>A0ABX7FAQ1</accession>
<dbReference type="InterPro" id="IPR036465">
    <property type="entry name" value="vWFA_dom_sf"/>
</dbReference>
<dbReference type="SUPFAM" id="SSF53300">
    <property type="entry name" value="vWA-like"/>
    <property type="match status" value="1"/>
</dbReference>
<organism evidence="4 5">
    <name type="scientific">Ponticoccus alexandrii</name>
    <dbReference type="NCBI Taxonomy" id="1943633"/>
    <lineage>
        <taxon>Bacteria</taxon>
        <taxon>Pseudomonadati</taxon>
        <taxon>Pseudomonadota</taxon>
        <taxon>Alphaproteobacteria</taxon>
        <taxon>Rhodobacterales</taxon>
        <taxon>Roseobacteraceae</taxon>
        <taxon>Ponticoccus</taxon>
    </lineage>
</organism>
<gene>
    <name evidence="4" type="ORF">GQA70_14070</name>
</gene>
<keyword evidence="2" id="KW-1133">Transmembrane helix</keyword>
<dbReference type="Gene3D" id="3.40.50.410">
    <property type="entry name" value="von Willebrand factor, type A domain"/>
    <property type="match status" value="2"/>
</dbReference>
<feature type="region of interest" description="Disordered" evidence="1">
    <location>
        <begin position="345"/>
        <end position="365"/>
    </location>
</feature>
<reference evidence="4 5" key="1">
    <citation type="submission" date="2019-12" db="EMBL/GenBank/DDBJ databases">
        <title>Complete Genome Sequence of a Quorum-Sensing Bacterium,Rhodobacteraceae bacterium C31, Isolated from a marine microalgae symbiotic bacteria.</title>
        <authorList>
            <person name="Zhang Y."/>
        </authorList>
    </citation>
    <scope>NUCLEOTIDE SEQUENCE [LARGE SCALE GENOMIC DNA]</scope>
    <source>
        <strain evidence="4 5">C31</strain>
    </source>
</reference>
<protein>
    <recommendedName>
        <fullName evidence="3">Putative Flp pilus-assembly TadG-like N-terminal domain-containing protein</fullName>
    </recommendedName>
</protein>
<dbReference type="Proteomes" id="UP000596387">
    <property type="component" value="Chromosome"/>
</dbReference>
<dbReference type="InterPro" id="IPR028087">
    <property type="entry name" value="Tad_N"/>
</dbReference>
<feature type="region of interest" description="Disordered" evidence="1">
    <location>
        <begin position="378"/>
        <end position="415"/>
    </location>
</feature>
<feature type="domain" description="Putative Flp pilus-assembly TadG-like N-terminal" evidence="3">
    <location>
        <begin position="19"/>
        <end position="64"/>
    </location>
</feature>
<dbReference type="EMBL" id="CP047166">
    <property type="protein sequence ID" value="QRF67337.1"/>
    <property type="molecule type" value="Genomic_DNA"/>
</dbReference>
<evidence type="ECO:0000256" key="1">
    <source>
        <dbReference type="SAM" id="MobiDB-lite"/>
    </source>
</evidence>
<evidence type="ECO:0000313" key="5">
    <source>
        <dbReference type="Proteomes" id="UP000596387"/>
    </source>
</evidence>
<evidence type="ECO:0000259" key="3">
    <source>
        <dbReference type="Pfam" id="PF13400"/>
    </source>
</evidence>
<name>A0ABX7FAQ1_9RHOB</name>
<evidence type="ECO:0000256" key="2">
    <source>
        <dbReference type="SAM" id="Phobius"/>
    </source>
</evidence>
<sequence length="651" mass="71466">MADTSGRWAQWGFIRDEAGNITVFSIFMLVLIIGITGASVDLMRFEAVRATMQTTMDRAVLAAADLDQKQPPEDVVNDYMTKAGLGDVVASIATDSGLNFRTVEASGKADMGTLFLRMSGIDALTAPAFAVAEEKIANVEISLVLDISGSMRDNGRMDNMRPAAQAFVEKVMSEESNGVTTLNLVPFAGSVNPGDILFDYFRGERPKINENNGWGNGDQDAPGGSLCNNNAENYDEGQADPSCTDGSTETATPGSDPIPGGKFTPWGQAISNIVWYFDTDDDGIYDVAHKIEDFPDSASRDADDFLGAVPFLISQDSDLSDKDQFLGASIKGGKQKTLYFQVKGDENGPEADLGPTKNKGKIPGNTYSYGQVDFTHWNGLYEEPSPGTEDAADPDYQSDDPDVPPGQKKRQQNVNMPSSCIEIYADEFDTTQMPLSDDYIPHFNFWPYDQDVMDWGWCPGEDTAVQYYSSNRQHLVDFIGQMRMHDGTGLQYGMKYALALLDPENRDELSHLIANGLVDPSFEGRPIDWHDQETEKYVVLMTDGETTEQYRPNDPKASINGEVALKDQGSGSYYMMSTKATNVANLQKQCALAKERGVTVFTIAFETNDAGAEDMRRCASSDSHFFRVNGSEISDAFDTVARQINNLRLIQ</sequence>
<proteinExistence type="predicted"/>